<evidence type="ECO:0000313" key="6">
    <source>
        <dbReference type="EMBL" id="KEQ75401.1"/>
    </source>
</evidence>
<dbReference type="PANTHER" id="PTHR12482:SF65">
    <property type="entry name" value="ESTERASE, PUTATIVE (AFU_ORTHOLOGUE AFUA_3G12320)-RELATED"/>
    <property type="match status" value="1"/>
</dbReference>
<evidence type="ECO:0000256" key="4">
    <source>
        <dbReference type="SAM" id="Phobius"/>
    </source>
</evidence>
<gene>
    <name evidence="6" type="ORF">M436DRAFT_41392</name>
</gene>
<evidence type="ECO:0000259" key="5">
    <source>
        <dbReference type="Pfam" id="PF05057"/>
    </source>
</evidence>
<evidence type="ECO:0000256" key="1">
    <source>
        <dbReference type="ARBA" id="ARBA00007920"/>
    </source>
</evidence>
<dbReference type="InterPro" id="IPR044294">
    <property type="entry name" value="Lipase-like"/>
</dbReference>
<feature type="transmembrane region" description="Helical" evidence="4">
    <location>
        <begin position="261"/>
        <end position="282"/>
    </location>
</feature>
<evidence type="ECO:0000313" key="7">
    <source>
        <dbReference type="Proteomes" id="UP000027730"/>
    </source>
</evidence>
<dbReference type="RefSeq" id="XP_013429517.1">
    <property type="nucleotide sequence ID" value="XM_013574063.1"/>
</dbReference>
<keyword evidence="2" id="KW-0443">Lipid metabolism</keyword>
<keyword evidence="4" id="KW-1133">Transmembrane helix</keyword>
<protein>
    <submittedName>
        <fullName evidence="6">DUF676-domain-containing protein</fullName>
    </submittedName>
</protein>
<name>A0A074XLG1_9PEZI</name>
<dbReference type="PANTHER" id="PTHR12482">
    <property type="entry name" value="LIPASE ROG1-RELATED-RELATED"/>
    <property type="match status" value="1"/>
</dbReference>
<keyword evidence="7" id="KW-1185">Reference proteome</keyword>
<dbReference type="SUPFAM" id="SSF53474">
    <property type="entry name" value="alpha/beta-Hydrolases"/>
    <property type="match status" value="1"/>
</dbReference>
<dbReference type="AlphaFoldDB" id="A0A074XLG1"/>
<dbReference type="InterPro" id="IPR029058">
    <property type="entry name" value="AB_hydrolase_fold"/>
</dbReference>
<sequence>MADHLCILIHGLWGNPKHLKNLANSLQAEHPKDKLHVLVTKSNSNNFTYDGIELGGERTTNEVEEEIKTLEKDGKKVTKISIVGYSLGGLVARYVIGLLYSKGYFDRIQPVNFTTFATPHLGVRSPLLGPHNYLWNVLGARTLSTSGRQLFTVDSFRDTGRPLLTVMADPSSVFIRGLAKFKHRTLYCNIINDRSVVYYTSCITYKDPFVNLDAVELQPLPGYDGVLLRPDEPVRPKPRVPLGFWARVRATSWSTLTAVPFYFLLAILIPVGSVLFLINSGIQHIRSAQRVRLHESGGAAFGIERYRANPLLEEAQNLEERVYRRLNTDQGQDFLPTPPSEDDERFSKAEHTGGQFKGQEKFPTLALTSDQFYMIQGLDDVGFTKYPVYISKVRHTHAAIVVRTNRWGFGEGKIVVGHWVKHFEV</sequence>
<dbReference type="Pfam" id="PF05057">
    <property type="entry name" value="DUF676"/>
    <property type="match status" value="1"/>
</dbReference>
<dbReference type="Proteomes" id="UP000027730">
    <property type="component" value="Unassembled WGS sequence"/>
</dbReference>
<dbReference type="OrthoDB" id="273452at2759"/>
<dbReference type="GO" id="GO:0004622">
    <property type="term" value="F:phosphatidylcholine lysophospholipase activity"/>
    <property type="evidence" value="ECO:0007669"/>
    <property type="project" value="TreeGrafter"/>
</dbReference>
<dbReference type="GeneID" id="25409555"/>
<feature type="domain" description="DUF676" evidence="5">
    <location>
        <begin position="2"/>
        <end position="200"/>
    </location>
</feature>
<feature type="region of interest" description="Disordered" evidence="3">
    <location>
        <begin position="329"/>
        <end position="356"/>
    </location>
</feature>
<dbReference type="GO" id="GO:0005811">
    <property type="term" value="C:lipid droplet"/>
    <property type="evidence" value="ECO:0007669"/>
    <property type="project" value="TreeGrafter"/>
</dbReference>
<dbReference type="GO" id="GO:0047372">
    <property type="term" value="F:monoacylglycerol lipase activity"/>
    <property type="evidence" value="ECO:0007669"/>
    <property type="project" value="TreeGrafter"/>
</dbReference>
<dbReference type="GO" id="GO:0016042">
    <property type="term" value="P:lipid catabolic process"/>
    <property type="evidence" value="ECO:0007669"/>
    <property type="project" value="UniProtKB-KW"/>
</dbReference>
<organism evidence="6 7">
    <name type="scientific">Aureobasidium namibiae CBS 147.97</name>
    <dbReference type="NCBI Taxonomy" id="1043004"/>
    <lineage>
        <taxon>Eukaryota</taxon>
        <taxon>Fungi</taxon>
        <taxon>Dikarya</taxon>
        <taxon>Ascomycota</taxon>
        <taxon>Pezizomycotina</taxon>
        <taxon>Dothideomycetes</taxon>
        <taxon>Dothideomycetidae</taxon>
        <taxon>Dothideales</taxon>
        <taxon>Saccotheciaceae</taxon>
        <taxon>Aureobasidium</taxon>
    </lineage>
</organism>
<comment type="similarity">
    <text evidence="1">Belongs to the putative lipase ROG1 family.</text>
</comment>
<accession>A0A074XLG1</accession>
<keyword evidence="2" id="KW-0442">Lipid degradation</keyword>
<keyword evidence="4" id="KW-0812">Transmembrane</keyword>
<dbReference type="InterPro" id="IPR007751">
    <property type="entry name" value="DUF676_lipase-like"/>
</dbReference>
<proteinExistence type="inferred from homology"/>
<evidence type="ECO:0000256" key="2">
    <source>
        <dbReference type="ARBA" id="ARBA00022963"/>
    </source>
</evidence>
<keyword evidence="4" id="KW-0472">Membrane</keyword>
<dbReference type="HOGENOM" id="CLU_027968_1_1_1"/>
<dbReference type="Gene3D" id="3.40.50.1820">
    <property type="entry name" value="alpha/beta hydrolase"/>
    <property type="match status" value="1"/>
</dbReference>
<dbReference type="EMBL" id="KL584705">
    <property type="protein sequence ID" value="KEQ75401.1"/>
    <property type="molecule type" value="Genomic_DNA"/>
</dbReference>
<evidence type="ECO:0000256" key="3">
    <source>
        <dbReference type="SAM" id="MobiDB-lite"/>
    </source>
</evidence>
<reference evidence="6 7" key="1">
    <citation type="journal article" date="2014" name="BMC Genomics">
        <title>Genome sequencing of four Aureobasidium pullulans varieties: biotechnological potential, stress tolerance, and description of new species.</title>
        <authorList>
            <person name="Gostin Ar C."/>
            <person name="Ohm R.A."/>
            <person name="Kogej T."/>
            <person name="Sonjak S."/>
            <person name="Turk M."/>
            <person name="Zajc J."/>
            <person name="Zalar P."/>
            <person name="Grube M."/>
            <person name="Sun H."/>
            <person name="Han J."/>
            <person name="Sharma A."/>
            <person name="Chiniquy J."/>
            <person name="Ngan C.Y."/>
            <person name="Lipzen A."/>
            <person name="Barry K."/>
            <person name="Grigoriev I.V."/>
            <person name="Gunde-Cimerman N."/>
        </authorList>
    </citation>
    <scope>NUCLEOTIDE SEQUENCE [LARGE SCALE GENOMIC DNA]</scope>
    <source>
        <strain evidence="6 7">CBS 147.97</strain>
    </source>
</reference>